<dbReference type="EMBL" id="VUNS01000001">
    <property type="protein sequence ID" value="MST95713.1"/>
    <property type="molecule type" value="Genomic_DNA"/>
</dbReference>
<evidence type="ECO:0000313" key="3">
    <source>
        <dbReference type="EMBL" id="MST95713.1"/>
    </source>
</evidence>
<dbReference type="InterPro" id="IPR054615">
    <property type="entry name" value="Symport_access"/>
</dbReference>
<dbReference type="AlphaFoldDB" id="A0A844FXV7"/>
<keyword evidence="2" id="KW-0812">Transmembrane</keyword>
<reference evidence="3 4" key="1">
    <citation type="submission" date="2019-08" db="EMBL/GenBank/DDBJ databases">
        <title>In-depth cultivation of the pig gut microbiome towards novel bacterial diversity and tailored functional studies.</title>
        <authorList>
            <person name="Wylensek D."/>
            <person name="Hitch T.C.A."/>
            <person name="Clavel T."/>
        </authorList>
    </citation>
    <scope>NUCLEOTIDE SEQUENCE [LARGE SCALE GENOMIC DNA]</scope>
    <source>
        <strain evidence="3 4">BBE-744-WT-12</strain>
    </source>
</reference>
<proteinExistence type="predicted"/>
<comment type="caution">
    <text evidence="3">The sequence shown here is derived from an EMBL/GenBank/DDBJ whole genome shotgun (WGS) entry which is preliminary data.</text>
</comment>
<name>A0A844FXV7_9BACT</name>
<evidence type="ECO:0000256" key="1">
    <source>
        <dbReference type="SAM" id="MobiDB-lite"/>
    </source>
</evidence>
<sequence>MFGLGDFQIVAALAGCVGITLFGVVYGTVNWNRGSDPRKEEAQMRCRRRSRARRRMKAEGRQ</sequence>
<organism evidence="3 4">
    <name type="scientific">Victivallis lenta</name>
    <dbReference type="NCBI Taxonomy" id="2606640"/>
    <lineage>
        <taxon>Bacteria</taxon>
        <taxon>Pseudomonadati</taxon>
        <taxon>Lentisphaerota</taxon>
        <taxon>Lentisphaeria</taxon>
        <taxon>Victivallales</taxon>
        <taxon>Victivallaceae</taxon>
        <taxon>Victivallis</taxon>
    </lineage>
</organism>
<evidence type="ECO:0000313" key="4">
    <source>
        <dbReference type="Proteomes" id="UP000435649"/>
    </source>
</evidence>
<feature type="compositionally biased region" description="Basic and acidic residues" evidence="1">
    <location>
        <begin position="35"/>
        <end position="44"/>
    </location>
</feature>
<accession>A0A844FXV7</accession>
<evidence type="ECO:0000256" key="2">
    <source>
        <dbReference type="SAM" id="Phobius"/>
    </source>
</evidence>
<dbReference type="RefSeq" id="WP_106053233.1">
    <property type="nucleotide sequence ID" value="NZ_CALXOB010000042.1"/>
</dbReference>
<feature type="region of interest" description="Disordered" evidence="1">
    <location>
        <begin position="35"/>
        <end position="62"/>
    </location>
</feature>
<dbReference type="Proteomes" id="UP000435649">
    <property type="component" value="Unassembled WGS sequence"/>
</dbReference>
<keyword evidence="2" id="KW-1133">Transmembrane helix</keyword>
<feature type="transmembrane region" description="Helical" evidence="2">
    <location>
        <begin position="6"/>
        <end position="29"/>
    </location>
</feature>
<keyword evidence="4" id="KW-1185">Reference proteome</keyword>
<dbReference type="NCBIfam" id="NF045580">
    <property type="entry name" value="symport_access"/>
    <property type="match status" value="1"/>
</dbReference>
<gene>
    <name evidence="3" type="ORF">FYJ85_01450</name>
</gene>
<protein>
    <submittedName>
        <fullName evidence="3">Uncharacterized protein</fullName>
    </submittedName>
</protein>
<feature type="compositionally biased region" description="Basic residues" evidence="1">
    <location>
        <begin position="45"/>
        <end position="56"/>
    </location>
</feature>
<keyword evidence="2" id="KW-0472">Membrane</keyword>